<feature type="compositionally biased region" description="Polar residues" evidence="1">
    <location>
        <begin position="12"/>
        <end position="28"/>
    </location>
</feature>
<keyword evidence="3" id="KW-1185">Reference proteome</keyword>
<gene>
    <name evidence="2" type="ORF">WJX73_007118</name>
</gene>
<dbReference type="Proteomes" id="UP001465755">
    <property type="component" value="Unassembled WGS sequence"/>
</dbReference>
<protein>
    <submittedName>
        <fullName evidence="2">Uncharacterized protein</fullName>
    </submittedName>
</protein>
<dbReference type="AlphaFoldDB" id="A0AAW1NZU0"/>
<reference evidence="2 3" key="1">
    <citation type="journal article" date="2024" name="Nat. Commun.">
        <title>Phylogenomics reveals the evolutionary origins of lichenization in chlorophyte algae.</title>
        <authorList>
            <person name="Puginier C."/>
            <person name="Libourel C."/>
            <person name="Otte J."/>
            <person name="Skaloud P."/>
            <person name="Haon M."/>
            <person name="Grisel S."/>
            <person name="Petersen M."/>
            <person name="Berrin J.G."/>
            <person name="Delaux P.M."/>
            <person name="Dal Grande F."/>
            <person name="Keller J."/>
        </authorList>
    </citation>
    <scope>NUCLEOTIDE SEQUENCE [LARGE SCALE GENOMIC DNA]</scope>
    <source>
        <strain evidence="2 3">SAG 2036</strain>
    </source>
</reference>
<dbReference type="EMBL" id="JALJOQ010000058">
    <property type="protein sequence ID" value="KAK9803544.1"/>
    <property type="molecule type" value="Genomic_DNA"/>
</dbReference>
<evidence type="ECO:0000256" key="1">
    <source>
        <dbReference type="SAM" id="MobiDB-lite"/>
    </source>
</evidence>
<sequence>MSGGGRDIPGTEKQSYLQGMGQHLSNSAKWAKDSTMAGANSVQKAASARDWSREKGWADSAGNSVKGAASWTKDKTVTGAGSVKTAAQERDWTREKGWAASAGAATLAGTKATGKGLWNGTKYSTKWLWNAGNGNTEVIDHDEAQPQVQHLKPPRR</sequence>
<accession>A0AAW1NZU0</accession>
<evidence type="ECO:0000313" key="2">
    <source>
        <dbReference type="EMBL" id="KAK9803544.1"/>
    </source>
</evidence>
<proteinExistence type="predicted"/>
<evidence type="ECO:0000313" key="3">
    <source>
        <dbReference type="Proteomes" id="UP001465755"/>
    </source>
</evidence>
<organism evidence="2 3">
    <name type="scientific">Symbiochloris irregularis</name>
    <dbReference type="NCBI Taxonomy" id="706552"/>
    <lineage>
        <taxon>Eukaryota</taxon>
        <taxon>Viridiplantae</taxon>
        <taxon>Chlorophyta</taxon>
        <taxon>core chlorophytes</taxon>
        <taxon>Trebouxiophyceae</taxon>
        <taxon>Trebouxiales</taxon>
        <taxon>Trebouxiaceae</taxon>
        <taxon>Symbiochloris</taxon>
    </lineage>
</organism>
<name>A0AAW1NZU0_9CHLO</name>
<feature type="region of interest" description="Disordered" evidence="1">
    <location>
        <begin position="137"/>
        <end position="156"/>
    </location>
</feature>
<feature type="region of interest" description="Disordered" evidence="1">
    <location>
        <begin position="1"/>
        <end position="72"/>
    </location>
</feature>
<comment type="caution">
    <text evidence="2">The sequence shown here is derived from an EMBL/GenBank/DDBJ whole genome shotgun (WGS) entry which is preliminary data.</text>
</comment>